<sequence length="161" mass="17922">MEQEIVEAGRLFATFERQNQNEFVDAQAKLFSLNLTESTTPDQEKQETALFRRLTDIMCYSSWLAYLWIPASSAIRPSTHVPRPPLRAHAALQRLGLGHPALYAPVARLDHLRILFVSTSIQVPTPSIASLPSSWVLARGSAVRGANWGAGWACDSQFQTM</sequence>
<reference evidence="1" key="1">
    <citation type="submission" date="2020-05" db="EMBL/GenBank/DDBJ databases">
        <title>Mycena genomes resolve the evolution of fungal bioluminescence.</title>
        <authorList>
            <person name="Tsai I.J."/>
        </authorList>
    </citation>
    <scope>NUCLEOTIDE SEQUENCE</scope>
    <source>
        <strain evidence="1">160909Yilan</strain>
    </source>
</reference>
<accession>A0A8H7CSY1</accession>
<dbReference type="Proteomes" id="UP000623467">
    <property type="component" value="Unassembled WGS sequence"/>
</dbReference>
<organism evidence="1 2">
    <name type="scientific">Mycena sanguinolenta</name>
    <dbReference type="NCBI Taxonomy" id="230812"/>
    <lineage>
        <taxon>Eukaryota</taxon>
        <taxon>Fungi</taxon>
        <taxon>Dikarya</taxon>
        <taxon>Basidiomycota</taxon>
        <taxon>Agaricomycotina</taxon>
        <taxon>Agaricomycetes</taxon>
        <taxon>Agaricomycetidae</taxon>
        <taxon>Agaricales</taxon>
        <taxon>Marasmiineae</taxon>
        <taxon>Mycenaceae</taxon>
        <taxon>Mycena</taxon>
    </lineage>
</organism>
<keyword evidence="2" id="KW-1185">Reference proteome</keyword>
<name>A0A8H7CSY1_9AGAR</name>
<dbReference type="EMBL" id="JACAZH010000019">
    <property type="protein sequence ID" value="KAF7346303.1"/>
    <property type="molecule type" value="Genomic_DNA"/>
</dbReference>
<proteinExistence type="predicted"/>
<comment type="caution">
    <text evidence="1">The sequence shown here is derived from an EMBL/GenBank/DDBJ whole genome shotgun (WGS) entry which is preliminary data.</text>
</comment>
<evidence type="ECO:0000313" key="2">
    <source>
        <dbReference type="Proteomes" id="UP000623467"/>
    </source>
</evidence>
<dbReference type="AlphaFoldDB" id="A0A8H7CSY1"/>
<protein>
    <submittedName>
        <fullName evidence="1">TFCD-C domain-containing protein</fullName>
    </submittedName>
</protein>
<gene>
    <name evidence="1" type="ORF">MSAN_01857700</name>
</gene>
<evidence type="ECO:0000313" key="1">
    <source>
        <dbReference type="EMBL" id="KAF7346303.1"/>
    </source>
</evidence>